<dbReference type="PANTHER" id="PTHR23132">
    <property type="entry name" value="D-ALANINE--D-ALANINE LIGASE"/>
    <property type="match status" value="1"/>
</dbReference>
<keyword evidence="8 22" id="KW-0436">Ligase</keyword>
<comment type="cofactor">
    <cofactor evidence="25">
        <name>Mg(2+)</name>
        <dbReference type="ChEBI" id="CHEBI:18420"/>
    </cofactor>
    <cofactor evidence="25">
        <name>Mn(2+)</name>
        <dbReference type="ChEBI" id="CHEBI:29035"/>
    </cofactor>
    <text evidence="25">Binds 2 magnesium or manganese ions per subunit.</text>
</comment>
<proteinExistence type="inferred from homology"/>
<dbReference type="Proteomes" id="UP000633136">
    <property type="component" value="Unassembled WGS sequence"/>
</dbReference>
<keyword evidence="12 25" id="KW-0460">Magnesium</keyword>
<dbReference type="Pfam" id="PF01820">
    <property type="entry name" value="Dala_Dala_lig_N"/>
    <property type="match status" value="1"/>
</dbReference>
<evidence type="ECO:0000256" key="22">
    <source>
        <dbReference type="HAMAP-Rule" id="MF_00047"/>
    </source>
</evidence>
<dbReference type="GO" id="GO:0008716">
    <property type="term" value="F:D-alanine-D-alanine ligase activity"/>
    <property type="evidence" value="ECO:0007669"/>
    <property type="project" value="UniProtKB-UniRule"/>
</dbReference>
<evidence type="ECO:0000256" key="8">
    <source>
        <dbReference type="ARBA" id="ARBA00022598"/>
    </source>
</evidence>
<comment type="catalytic activity">
    <reaction evidence="17 22">
        <text>2 D-alanine + ATP = D-alanyl-D-alanine + ADP + phosphate + H(+)</text>
        <dbReference type="Rhea" id="RHEA:11224"/>
        <dbReference type="ChEBI" id="CHEBI:15378"/>
        <dbReference type="ChEBI" id="CHEBI:30616"/>
        <dbReference type="ChEBI" id="CHEBI:43474"/>
        <dbReference type="ChEBI" id="CHEBI:57416"/>
        <dbReference type="ChEBI" id="CHEBI:57822"/>
        <dbReference type="ChEBI" id="CHEBI:456216"/>
        <dbReference type="EC" id="6.3.2.4"/>
    </reaction>
</comment>
<evidence type="ECO:0000256" key="24">
    <source>
        <dbReference type="PIRSR" id="PIRSR039102-2"/>
    </source>
</evidence>
<dbReference type="PROSITE" id="PS00844">
    <property type="entry name" value="DALA_DALA_LIGASE_2"/>
    <property type="match status" value="1"/>
</dbReference>
<dbReference type="EMBL" id="BMIS01000002">
    <property type="protein sequence ID" value="GGE62160.1"/>
    <property type="molecule type" value="Genomic_DNA"/>
</dbReference>
<dbReference type="Gene3D" id="3.30.1490.20">
    <property type="entry name" value="ATP-grasp fold, A domain"/>
    <property type="match status" value="1"/>
</dbReference>
<sequence length="385" mass="40898">MAAKNQTEHAKKPRVLVLFGGQSSEHAVSCVTAAGVLNAIDSERFDVVPVGITAAGQWVRPTQDPKTYSFVGEQLPRVAPAEATVQLFSGAAGSTERSTELLEIGADGSASSLGEVDVVLPLLHGPFGEDGTVQGMLELAGLPYVGAGVLASAMGMDKHFMKIAFEAAGLKVGPYVTITARQWADDPAEAVERVKGLQLPVFVKPARAGSSVGITRIQDWSQLEQAIAGAQKHDPKVVVEQGLAGREIECGVLGGRGTSRARASLCGEIVVHDGSQAHQFYDFTAKYTDASAADLSCPADLPEEISEEIRRQAVIAFEALDAEGISRADFFCTEDGEVMINEVNTMPGFTPISMYPQMWKATGIDYPELITELITLALERPAGLR</sequence>
<dbReference type="FunFam" id="3.30.1490.20:FF:000007">
    <property type="entry name" value="D-alanine--D-alanine ligase"/>
    <property type="match status" value="1"/>
</dbReference>
<evidence type="ECO:0000256" key="20">
    <source>
        <dbReference type="ARBA" id="ARBA00076288"/>
    </source>
</evidence>
<keyword evidence="13 22" id="KW-0133">Cell shape</keyword>
<dbReference type="GO" id="GO:0008360">
    <property type="term" value="P:regulation of cell shape"/>
    <property type="evidence" value="ECO:0007669"/>
    <property type="project" value="UniProtKB-KW"/>
</dbReference>
<evidence type="ECO:0000313" key="28">
    <source>
        <dbReference type="EMBL" id="GGE62160.1"/>
    </source>
</evidence>
<evidence type="ECO:0000256" key="1">
    <source>
        <dbReference type="ARBA" id="ARBA00001936"/>
    </source>
</evidence>
<keyword evidence="9 25" id="KW-0479">Metal-binding</keyword>
<evidence type="ECO:0000256" key="16">
    <source>
        <dbReference type="ARBA" id="ARBA00023316"/>
    </source>
</evidence>
<evidence type="ECO:0000256" key="5">
    <source>
        <dbReference type="ARBA" id="ARBA00010871"/>
    </source>
</evidence>
<dbReference type="Gene3D" id="3.40.50.20">
    <property type="match status" value="1"/>
</dbReference>
<evidence type="ECO:0000256" key="15">
    <source>
        <dbReference type="ARBA" id="ARBA00023211"/>
    </source>
</evidence>
<feature type="active site" evidence="23">
    <location>
        <position position="353"/>
    </location>
</feature>
<feature type="active site" evidence="23">
    <location>
        <position position="25"/>
    </location>
</feature>
<dbReference type="InterPro" id="IPR005905">
    <property type="entry name" value="D_ala_D_ala"/>
</dbReference>
<dbReference type="Pfam" id="PF07478">
    <property type="entry name" value="Dala_Dala_lig_C"/>
    <property type="match status" value="1"/>
</dbReference>
<dbReference type="InterPro" id="IPR016185">
    <property type="entry name" value="PreATP-grasp_dom_sf"/>
</dbReference>
<evidence type="ECO:0000256" key="13">
    <source>
        <dbReference type="ARBA" id="ARBA00022960"/>
    </source>
</evidence>
<dbReference type="InterPro" id="IPR013815">
    <property type="entry name" value="ATP_grasp_subdomain_1"/>
</dbReference>
<feature type="domain" description="ATP-grasp" evidence="27">
    <location>
        <begin position="162"/>
        <end position="375"/>
    </location>
</feature>
<evidence type="ECO:0000256" key="17">
    <source>
        <dbReference type="ARBA" id="ARBA00047614"/>
    </source>
</evidence>
<evidence type="ECO:0000256" key="2">
    <source>
        <dbReference type="ARBA" id="ARBA00003921"/>
    </source>
</evidence>
<protein>
    <recommendedName>
        <fullName evidence="19 22">D-alanine--D-alanine ligase</fullName>
        <ecNumber evidence="6 22">6.3.2.4</ecNumber>
    </recommendedName>
    <alternativeName>
        <fullName evidence="21 22">D-Ala-D-Ala ligase</fullName>
    </alternativeName>
    <alternativeName>
        <fullName evidence="20 22">D-alanylalanine synthetase</fullName>
    </alternativeName>
</protein>
<feature type="binding site" evidence="24">
    <location>
        <begin position="202"/>
        <end position="204"/>
    </location>
    <ligand>
        <name>ATP</name>
        <dbReference type="ChEBI" id="CHEBI:30616"/>
    </ligand>
</feature>
<dbReference type="InterPro" id="IPR011761">
    <property type="entry name" value="ATP-grasp"/>
</dbReference>
<comment type="subcellular location">
    <subcellularLocation>
        <location evidence="3 22">Cytoplasm</location>
    </subcellularLocation>
</comment>
<feature type="binding site" evidence="24">
    <location>
        <position position="158"/>
    </location>
    <ligand>
        <name>ATP</name>
        <dbReference type="ChEBI" id="CHEBI:30616"/>
    </ligand>
</feature>
<feature type="binding site" evidence="25">
    <location>
        <position position="344"/>
    </location>
    <ligand>
        <name>Mg(2+)</name>
        <dbReference type="ChEBI" id="CHEBI:18420"/>
        <label>2</label>
    </ligand>
</feature>
<evidence type="ECO:0000256" key="10">
    <source>
        <dbReference type="ARBA" id="ARBA00022741"/>
    </source>
</evidence>
<accession>A0A917EMS2</accession>
<keyword evidence="14 22" id="KW-0573">Peptidoglycan synthesis</keyword>
<comment type="pathway">
    <text evidence="4 22">Cell wall biogenesis; peptidoglycan biosynthesis.</text>
</comment>
<name>A0A917EMS2_9MICC</name>
<evidence type="ECO:0000259" key="27">
    <source>
        <dbReference type="PROSITE" id="PS50975"/>
    </source>
</evidence>
<gene>
    <name evidence="22 28" type="primary">ddl</name>
    <name evidence="28" type="ORF">GCM10011401_06470</name>
</gene>
<dbReference type="PIRSF" id="PIRSF039102">
    <property type="entry name" value="Ddl/VanB"/>
    <property type="match status" value="1"/>
</dbReference>
<feature type="binding site" evidence="24">
    <location>
        <begin position="240"/>
        <end position="247"/>
    </location>
    <ligand>
        <name>ATP</name>
        <dbReference type="ChEBI" id="CHEBI:30616"/>
    </ligand>
</feature>
<keyword evidence="15 25" id="KW-0464">Manganese</keyword>
<evidence type="ECO:0000256" key="4">
    <source>
        <dbReference type="ARBA" id="ARBA00004752"/>
    </source>
</evidence>
<feature type="binding site" evidence="25">
    <location>
        <position position="342"/>
    </location>
    <ligand>
        <name>Mg(2+)</name>
        <dbReference type="ChEBI" id="CHEBI:18420"/>
        <label>1</label>
    </ligand>
</feature>
<dbReference type="PROSITE" id="PS50975">
    <property type="entry name" value="ATP_GRASP"/>
    <property type="match status" value="1"/>
</dbReference>
<dbReference type="GO" id="GO:0005524">
    <property type="term" value="F:ATP binding"/>
    <property type="evidence" value="ECO:0007669"/>
    <property type="project" value="UniProtKB-UniRule"/>
</dbReference>
<evidence type="ECO:0000256" key="11">
    <source>
        <dbReference type="ARBA" id="ARBA00022840"/>
    </source>
</evidence>
<reference evidence="28" key="2">
    <citation type="submission" date="2020-09" db="EMBL/GenBank/DDBJ databases">
        <authorList>
            <person name="Sun Q."/>
            <person name="Zhou Y."/>
        </authorList>
    </citation>
    <scope>NUCLEOTIDE SEQUENCE</scope>
    <source>
        <strain evidence="28">CGMCC 1.15388</strain>
    </source>
</reference>
<dbReference type="InterPro" id="IPR011095">
    <property type="entry name" value="Dala_Dala_lig_C"/>
</dbReference>
<keyword evidence="29" id="KW-1185">Reference proteome</keyword>
<keyword evidence="11 26" id="KW-0067">ATP-binding</keyword>
<evidence type="ECO:0000256" key="18">
    <source>
        <dbReference type="ARBA" id="ARBA00060592"/>
    </source>
</evidence>
<comment type="pathway">
    <text evidence="18">Glycan biosynthesis.</text>
</comment>
<organism evidence="28 29">
    <name type="scientific">Nesterenkonia cremea</name>
    <dbReference type="NCBI Taxonomy" id="1882340"/>
    <lineage>
        <taxon>Bacteria</taxon>
        <taxon>Bacillati</taxon>
        <taxon>Actinomycetota</taxon>
        <taxon>Actinomycetes</taxon>
        <taxon>Micrococcales</taxon>
        <taxon>Micrococcaceae</taxon>
        <taxon>Nesterenkonia</taxon>
    </lineage>
</organism>
<dbReference type="InterPro" id="IPR011127">
    <property type="entry name" value="Dala_Dala_lig_N"/>
</dbReference>
<feature type="binding site" evidence="25">
    <location>
        <position position="342"/>
    </location>
    <ligand>
        <name>Mg(2+)</name>
        <dbReference type="ChEBI" id="CHEBI:18420"/>
        <label>2</label>
    </ligand>
</feature>
<feature type="active site" evidence="23">
    <location>
        <position position="210"/>
    </location>
</feature>
<dbReference type="GO" id="GO:0009252">
    <property type="term" value="P:peptidoglycan biosynthetic process"/>
    <property type="evidence" value="ECO:0007669"/>
    <property type="project" value="UniProtKB-UniRule"/>
</dbReference>
<comment type="caution">
    <text evidence="28">The sequence shown here is derived from an EMBL/GenBank/DDBJ whole genome shotgun (WGS) entry which is preliminary data.</text>
</comment>
<dbReference type="PANTHER" id="PTHR23132:SF25">
    <property type="entry name" value="D-ALANINE--D-ALANINE LIGASE A"/>
    <property type="match status" value="1"/>
</dbReference>
<dbReference type="AlphaFoldDB" id="A0A917EMS2"/>
<dbReference type="GO" id="GO:0071555">
    <property type="term" value="P:cell wall organization"/>
    <property type="evidence" value="ECO:0007669"/>
    <property type="project" value="UniProtKB-KW"/>
</dbReference>
<evidence type="ECO:0000313" key="29">
    <source>
        <dbReference type="Proteomes" id="UP000633136"/>
    </source>
</evidence>
<keyword evidence="7 22" id="KW-0963">Cytoplasm</keyword>
<evidence type="ECO:0000256" key="12">
    <source>
        <dbReference type="ARBA" id="ARBA00022842"/>
    </source>
</evidence>
<evidence type="ECO:0000256" key="14">
    <source>
        <dbReference type="ARBA" id="ARBA00022984"/>
    </source>
</evidence>
<dbReference type="EC" id="6.3.2.4" evidence="6 22"/>
<dbReference type="Gene3D" id="3.30.470.20">
    <property type="entry name" value="ATP-grasp fold, B domain"/>
    <property type="match status" value="1"/>
</dbReference>
<evidence type="ECO:0000256" key="3">
    <source>
        <dbReference type="ARBA" id="ARBA00004496"/>
    </source>
</evidence>
<dbReference type="SUPFAM" id="SSF56059">
    <property type="entry name" value="Glutathione synthetase ATP-binding domain-like"/>
    <property type="match status" value="1"/>
</dbReference>
<comment type="similarity">
    <text evidence="5 22">Belongs to the D-alanine--D-alanine ligase family.</text>
</comment>
<evidence type="ECO:0000256" key="25">
    <source>
        <dbReference type="PIRSR" id="PIRSR039102-3"/>
    </source>
</evidence>
<feature type="binding site" evidence="24">
    <location>
        <begin position="210"/>
        <end position="211"/>
    </location>
    <ligand>
        <name>ATP</name>
        <dbReference type="ChEBI" id="CHEBI:30616"/>
    </ligand>
</feature>
<evidence type="ECO:0000256" key="7">
    <source>
        <dbReference type="ARBA" id="ARBA00022490"/>
    </source>
</evidence>
<dbReference type="PROSITE" id="PS00843">
    <property type="entry name" value="DALA_DALA_LIGASE_1"/>
    <property type="match status" value="1"/>
</dbReference>
<dbReference type="RefSeq" id="WP_188682692.1">
    <property type="nucleotide sequence ID" value="NZ_BMIS01000002.1"/>
</dbReference>
<reference evidence="28" key="1">
    <citation type="journal article" date="2014" name="Int. J. Syst. Evol. Microbiol.">
        <title>Complete genome sequence of Corynebacterium casei LMG S-19264T (=DSM 44701T), isolated from a smear-ripened cheese.</title>
        <authorList>
            <consortium name="US DOE Joint Genome Institute (JGI-PGF)"/>
            <person name="Walter F."/>
            <person name="Albersmeier A."/>
            <person name="Kalinowski J."/>
            <person name="Ruckert C."/>
        </authorList>
    </citation>
    <scope>NUCLEOTIDE SEQUENCE</scope>
    <source>
        <strain evidence="28">CGMCC 1.15388</strain>
    </source>
</reference>
<feature type="binding site" evidence="25">
    <location>
        <position position="329"/>
    </location>
    <ligand>
        <name>Mg(2+)</name>
        <dbReference type="ChEBI" id="CHEBI:18420"/>
        <label>1</label>
    </ligand>
</feature>
<comment type="cofactor">
    <cofactor evidence="1">
        <name>Mn(2+)</name>
        <dbReference type="ChEBI" id="CHEBI:29035"/>
    </cofactor>
</comment>
<evidence type="ECO:0000256" key="9">
    <source>
        <dbReference type="ARBA" id="ARBA00022723"/>
    </source>
</evidence>
<dbReference type="InterPro" id="IPR000291">
    <property type="entry name" value="D-Ala_lig_Van_CS"/>
</dbReference>
<keyword evidence="10 24" id="KW-0547">Nucleotide-binding</keyword>
<evidence type="ECO:0000256" key="6">
    <source>
        <dbReference type="ARBA" id="ARBA00012216"/>
    </source>
</evidence>
<dbReference type="FunFam" id="3.30.470.20:FF:000008">
    <property type="entry name" value="D-alanine--D-alanine ligase"/>
    <property type="match status" value="1"/>
</dbReference>
<dbReference type="GO" id="GO:0005829">
    <property type="term" value="C:cytosol"/>
    <property type="evidence" value="ECO:0007669"/>
    <property type="project" value="TreeGrafter"/>
</dbReference>
<evidence type="ECO:0000256" key="26">
    <source>
        <dbReference type="PROSITE-ProRule" id="PRU00409"/>
    </source>
</evidence>
<dbReference type="NCBIfam" id="TIGR01205">
    <property type="entry name" value="D_ala_D_alaTIGR"/>
    <property type="match status" value="1"/>
</dbReference>
<evidence type="ECO:0000256" key="23">
    <source>
        <dbReference type="PIRSR" id="PIRSR039102-1"/>
    </source>
</evidence>
<evidence type="ECO:0000256" key="21">
    <source>
        <dbReference type="ARBA" id="ARBA00077154"/>
    </source>
</evidence>
<dbReference type="HAMAP" id="MF_00047">
    <property type="entry name" value="Dala_Dala_lig"/>
    <property type="match status" value="1"/>
</dbReference>
<comment type="function">
    <text evidence="2 22">Cell wall formation.</text>
</comment>
<evidence type="ECO:0000256" key="19">
    <source>
        <dbReference type="ARBA" id="ARBA00068427"/>
    </source>
</evidence>
<dbReference type="NCBIfam" id="NF002528">
    <property type="entry name" value="PRK01966.1-4"/>
    <property type="match status" value="1"/>
</dbReference>
<dbReference type="GO" id="GO:0046872">
    <property type="term" value="F:metal ion binding"/>
    <property type="evidence" value="ECO:0007669"/>
    <property type="project" value="UniProtKB-KW"/>
</dbReference>
<dbReference type="SUPFAM" id="SSF52440">
    <property type="entry name" value="PreATP-grasp domain"/>
    <property type="match status" value="1"/>
</dbReference>
<keyword evidence="16 22" id="KW-0961">Cell wall biogenesis/degradation</keyword>
<feature type="binding site" evidence="24">
    <location>
        <begin position="341"/>
        <end position="342"/>
    </location>
    <ligand>
        <name>ATP</name>
        <dbReference type="ChEBI" id="CHEBI:30616"/>
    </ligand>
</feature>